<evidence type="ECO:0000313" key="2">
    <source>
        <dbReference type="Proteomes" id="UP000053676"/>
    </source>
</evidence>
<accession>W2TFX6</accession>
<reference evidence="2" key="1">
    <citation type="journal article" date="2014" name="Nat. Genet.">
        <title>Genome of the human hookworm Necator americanus.</title>
        <authorList>
            <person name="Tang Y.T."/>
            <person name="Gao X."/>
            <person name="Rosa B.A."/>
            <person name="Abubucker S."/>
            <person name="Hallsworth-Pepin K."/>
            <person name="Martin J."/>
            <person name="Tyagi R."/>
            <person name="Heizer E."/>
            <person name="Zhang X."/>
            <person name="Bhonagiri-Palsikar V."/>
            <person name="Minx P."/>
            <person name="Warren W.C."/>
            <person name="Wang Q."/>
            <person name="Zhan B."/>
            <person name="Hotez P.J."/>
            <person name="Sternberg P.W."/>
            <person name="Dougall A."/>
            <person name="Gaze S.T."/>
            <person name="Mulvenna J."/>
            <person name="Sotillo J."/>
            <person name="Ranganathan S."/>
            <person name="Rabelo E.M."/>
            <person name="Wilson R.K."/>
            <person name="Felgner P.L."/>
            <person name="Bethony J."/>
            <person name="Hawdon J.M."/>
            <person name="Gasser R.B."/>
            <person name="Loukas A."/>
            <person name="Mitreva M."/>
        </authorList>
    </citation>
    <scope>NUCLEOTIDE SEQUENCE [LARGE SCALE GENOMIC DNA]</scope>
</reference>
<dbReference type="STRING" id="51031.W2TFX6"/>
<evidence type="ECO:0000313" key="1">
    <source>
        <dbReference type="EMBL" id="ETN80733.1"/>
    </source>
</evidence>
<dbReference type="OMA" id="MTCEIIL"/>
<dbReference type="Proteomes" id="UP000053676">
    <property type="component" value="Unassembled WGS sequence"/>
</dbReference>
<dbReference type="KEGG" id="nai:NECAME_08974"/>
<dbReference type="AlphaFoldDB" id="W2TFX6"/>
<proteinExistence type="predicted"/>
<name>W2TFX6_NECAM</name>
<sequence>MTCEIILPLVNVSKLIDELAELVQAGMFVPLVGPNGRPNGRTPPYTLPLTHLPMMHMTARRSVR</sequence>
<protein>
    <submittedName>
        <fullName evidence="1">Uncharacterized protein</fullName>
    </submittedName>
</protein>
<keyword evidence="2" id="KW-1185">Reference proteome</keyword>
<dbReference type="EMBL" id="KI658976">
    <property type="protein sequence ID" value="ETN80733.1"/>
    <property type="molecule type" value="Genomic_DNA"/>
</dbReference>
<gene>
    <name evidence="1" type="ORF">NECAME_08974</name>
</gene>
<organism evidence="1 2">
    <name type="scientific">Necator americanus</name>
    <name type="common">Human hookworm</name>
    <dbReference type="NCBI Taxonomy" id="51031"/>
    <lineage>
        <taxon>Eukaryota</taxon>
        <taxon>Metazoa</taxon>
        <taxon>Ecdysozoa</taxon>
        <taxon>Nematoda</taxon>
        <taxon>Chromadorea</taxon>
        <taxon>Rhabditida</taxon>
        <taxon>Rhabditina</taxon>
        <taxon>Rhabditomorpha</taxon>
        <taxon>Strongyloidea</taxon>
        <taxon>Ancylostomatidae</taxon>
        <taxon>Bunostominae</taxon>
        <taxon>Necator</taxon>
    </lineage>
</organism>